<accession>A0AC58QK74</accession>
<evidence type="ECO:0000313" key="1">
    <source>
        <dbReference type="Proteomes" id="UP001732780"/>
    </source>
</evidence>
<dbReference type="RefSeq" id="XP_074222680.1">
    <property type="nucleotide sequence ID" value="XM_074366579.1"/>
</dbReference>
<keyword evidence="1" id="KW-1185">Reference proteome</keyword>
<protein>
    <submittedName>
        <fullName evidence="2">Uncharacterized protein LOC141578027</fullName>
    </submittedName>
</protein>
<dbReference type="Proteomes" id="UP001732780">
    <property type="component" value="Chromosome 6"/>
</dbReference>
<proteinExistence type="predicted"/>
<reference evidence="2" key="1">
    <citation type="submission" date="2025-08" db="UniProtKB">
        <authorList>
            <consortium name="RefSeq"/>
        </authorList>
    </citation>
    <scope>IDENTIFICATION</scope>
    <source>
        <tissue evidence="2">Blood</tissue>
    </source>
</reference>
<organism evidence="1 2">
    <name type="scientific">Camelus bactrianus</name>
    <name type="common">Bactrian camel</name>
    <dbReference type="NCBI Taxonomy" id="9837"/>
    <lineage>
        <taxon>Eukaryota</taxon>
        <taxon>Metazoa</taxon>
        <taxon>Chordata</taxon>
        <taxon>Craniata</taxon>
        <taxon>Vertebrata</taxon>
        <taxon>Euteleostomi</taxon>
        <taxon>Mammalia</taxon>
        <taxon>Eutheria</taxon>
        <taxon>Laurasiatheria</taxon>
        <taxon>Artiodactyla</taxon>
        <taxon>Tylopoda</taxon>
        <taxon>Camelidae</taxon>
        <taxon>Camelus</taxon>
    </lineage>
</organism>
<name>A0AC58QK74_CAMBA</name>
<gene>
    <name evidence="2" type="primary">LOC141578027</name>
</gene>
<sequence>MERPIHRVRGCRRPQEPPPPIVHAAPQSWGHPPPPKAAAGRARADWAGRAGSLALARRGDQCAERECSPQHEGAAGRSPCLRARPLGRPGHLRRGYLLKLPVPAAARRPPPAGRRSRLRAVPRPQRRSHARDHLTRTWLRPSPADPRGRGLRGPGPPPSQPVFPLAAADPSAGCSRHGWGCPSSHPARPSPPLAPTSLALCVPALCAGSLILKPQVDPFLSPIGPPQLQPLVGGTCLFPGRVQHRPAGRGCGLIGRLRRDGWILKGKAEPSFKPEGLKETAPFVCRGVVGTPLGRTCVLDPTVCLCPGHQVDQLPLPSGQIAPPLLLP</sequence>
<evidence type="ECO:0000313" key="2">
    <source>
        <dbReference type="RefSeq" id="XP_074222680.1"/>
    </source>
</evidence>